<evidence type="ECO:0000256" key="2">
    <source>
        <dbReference type="HAMAP-Rule" id="MF_01507"/>
    </source>
</evidence>
<dbReference type="AlphaFoldDB" id="A0A4Y7RCW6"/>
<dbReference type="RefSeq" id="WP_190238805.1">
    <property type="nucleotide sequence ID" value="NZ_QFGA01000001.1"/>
</dbReference>
<dbReference type="PANTHER" id="PTHR40067:SF1">
    <property type="entry name" value="UPF0297 PROTEIN YRZL"/>
    <property type="match status" value="1"/>
</dbReference>
<evidence type="ECO:0000313" key="3">
    <source>
        <dbReference type="EMBL" id="TEB06573.1"/>
    </source>
</evidence>
<accession>A0A4Y7RCW6</accession>
<keyword evidence="4" id="KW-1185">Reference proteome</keyword>
<dbReference type="Proteomes" id="UP000298324">
    <property type="component" value="Unassembled WGS sequence"/>
</dbReference>
<dbReference type="EMBL" id="QFGA01000001">
    <property type="protein sequence ID" value="TEB06573.1"/>
    <property type="molecule type" value="Genomic_DNA"/>
</dbReference>
<dbReference type="PIRSF" id="PIRSF037258">
    <property type="entry name" value="DUF965_bac"/>
    <property type="match status" value="1"/>
</dbReference>
<organism evidence="3 4">
    <name type="scientific">Pelotomaculum schinkii</name>
    <dbReference type="NCBI Taxonomy" id="78350"/>
    <lineage>
        <taxon>Bacteria</taxon>
        <taxon>Bacillati</taxon>
        <taxon>Bacillota</taxon>
        <taxon>Clostridia</taxon>
        <taxon>Eubacteriales</taxon>
        <taxon>Desulfotomaculaceae</taxon>
        <taxon>Pelotomaculum</taxon>
    </lineage>
</organism>
<sequence length="86" mass="9994">MSWDVSEETMMFKVQAEEVNQARDILQQVHEALKEKGYNPINQLVGYLLSGDPAYITSHGNARSLIRRLERDEILEELVKSYLEKK</sequence>
<protein>
    <recommendedName>
        <fullName evidence="2">UPF0297 protein Psch_00105</fullName>
    </recommendedName>
</protein>
<dbReference type="PANTHER" id="PTHR40067">
    <property type="entry name" value="UPF0297 PROTEIN YRZL"/>
    <property type="match status" value="1"/>
</dbReference>
<dbReference type="NCBIfam" id="NF003997">
    <property type="entry name" value="PRK05473.1"/>
    <property type="match status" value="1"/>
</dbReference>
<evidence type="ECO:0000313" key="4">
    <source>
        <dbReference type="Proteomes" id="UP000298324"/>
    </source>
</evidence>
<comment type="caution">
    <text evidence="3">The sequence shown here is derived from an EMBL/GenBank/DDBJ whole genome shotgun (WGS) entry which is preliminary data.</text>
</comment>
<gene>
    <name evidence="3" type="ORF">Psch_00105</name>
</gene>
<dbReference type="HAMAP" id="MF_01507">
    <property type="entry name" value="UPF0297"/>
    <property type="match status" value="1"/>
</dbReference>
<reference evidence="3 4" key="1">
    <citation type="journal article" date="2018" name="Environ. Microbiol.">
        <title>Novel energy conservation strategies and behaviour of Pelotomaculum schinkii driving syntrophic propionate catabolism.</title>
        <authorList>
            <person name="Hidalgo-Ahumada C.A.P."/>
            <person name="Nobu M.K."/>
            <person name="Narihiro T."/>
            <person name="Tamaki H."/>
            <person name="Liu W.T."/>
            <person name="Kamagata Y."/>
            <person name="Stams A.J.M."/>
            <person name="Imachi H."/>
            <person name="Sousa D.Z."/>
        </authorList>
    </citation>
    <scope>NUCLEOTIDE SEQUENCE [LARGE SCALE GENOMIC DNA]</scope>
    <source>
        <strain evidence="3 4">HH</strain>
    </source>
</reference>
<dbReference type="Pfam" id="PF06135">
    <property type="entry name" value="IreB"/>
    <property type="match status" value="1"/>
</dbReference>
<proteinExistence type="inferred from homology"/>
<dbReference type="InterPro" id="IPR009309">
    <property type="entry name" value="IreB"/>
</dbReference>
<evidence type="ECO:0000256" key="1">
    <source>
        <dbReference type="ARBA" id="ARBA00010888"/>
    </source>
</evidence>
<name>A0A4Y7RCW6_9FIRM</name>
<comment type="similarity">
    <text evidence="1 2">Belongs to the UPF0297 family.</text>
</comment>